<sequence>MPAEPLSWKMHCPNDMTVFQSFSKCSNSKRSNIRTRHIKTHTVVVFPACDLKLVNYTFNNLRFHIYLFHRLTDATTFHTTSLFLFRFSRITTEIRGTR</sequence>
<name>A0A016WIJ5_9BILA</name>
<comment type="caution">
    <text evidence="1">The sequence shown here is derived from an EMBL/GenBank/DDBJ whole genome shotgun (WGS) entry which is preliminary data.</text>
</comment>
<dbReference type="AlphaFoldDB" id="A0A016WIJ5"/>
<accession>A0A016WIJ5</accession>
<reference evidence="2" key="1">
    <citation type="journal article" date="2015" name="Nat. Genet.">
        <title>The genome and transcriptome of the zoonotic hookworm Ancylostoma ceylanicum identify infection-specific gene families.</title>
        <authorList>
            <person name="Schwarz E.M."/>
            <person name="Hu Y."/>
            <person name="Antoshechkin I."/>
            <person name="Miller M.M."/>
            <person name="Sternberg P.W."/>
            <person name="Aroian R.V."/>
        </authorList>
    </citation>
    <scope>NUCLEOTIDE SEQUENCE</scope>
    <source>
        <strain evidence="2">HY135</strain>
    </source>
</reference>
<gene>
    <name evidence="1" type="primary">Acey_s0656.g1221</name>
    <name evidence="1" type="ORF">Y032_0656g1221</name>
</gene>
<evidence type="ECO:0000313" key="2">
    <source>
        <dbReference type="Proteomes" id="UP000024635"/>
    </source>
</evidence>
<dbReference type="EMBL" id="JARK01000256">
    <property type="protein sequence ID" value="EYC39441.1"/>
    <property type="molecule type" value="Genomic_DNA"/>
</dbReference>
<keyword evidence="2" id="KW-1185">Reference proteome</keyword>
<protein>
    <submittedName>
        <fullName evidence="1">Uncharacterized protein</fullName>
    </submittedName>
</protein>
<evidence type="ECO:0000313" key="1">
    <source>
        <dbReference type="EMBL" id="EYC39441.1"/>
    </source>
</evidence>
<proteinExistence type="predicted"/>
<dbReference type="Proteomes" id="UP000024635">
    <property type="component" value="Unassembled WGS sequence"/>
</dbReference>
<organism evidence="1 2">
    <name type="scientific">Ancylostoma ceylanicum</name>
    <dbReference type="NCBI Taxonomy" id="53326"/>
    <lineage>
        <taxon>Eukaryota</taxon>
        <taxon>Metazoa</taxon>
        <taxon>Ecdysozoa</taxon>
        <taxon>Nematoda</taxon>
        <taxon>Chromadorea</taxon>
        <taxon>Rhabditida</taxon>
        <taxon>Rhabditina</taxon>
        <taxon>Rhabditomorpha</taxon>
        <taxon>Strongyloidea</taxon>
        <taxon>Ancylostomatidae</taxon>
        <taxon>Ancylostomatinae</taxon>
        <taxon>Ancylostoma</taxon>
    </lineage>
</organism>